<evidence type="ECO:0000256" key="6">
    <source>
        <dbReference type="SAM" id="Phobius"/>
    </source>
</evidence>
<feature type="transmembrane region" description="Helical" evidence="6">
    <location>
        <begin position="142"/>
        <end position="164"/>
    </location>
</feature>
<comment type="caution">
    <text evidence="7">The sequence shown here is derived from an EMBL/GenBank/DDBJ whole genome shotgun (WGS) entry which is preliminary data.</text>
</comment>
<keyword evidence="4 6" id="KW-0472">Membrane</keyword>
<feature type="transmembrane region" description="Helical" evidence="6">
    <location>
        <begin position="227"/>
        <end position="244"/>
    </location>
</feature>
<feature type="transmembrane region" description="Helical" evidence="6">
    <location>
        <begin position="52"/>
        <end position="70"/>
    </location>
</feature>
<keyword evidence="2 6" id="KW-0812">Transmembrane</keyword>
<reference evidence="7" key="1">
    <citation type="journal article" date="2019" name="Nat. Med.">
        <title>A library of human gut bacterial isolates paired with longitudinal multiomics data enables mechanistic microbiome research.</title>
        <authorList>
            <person name="Poyet M."/>
            <person name="Groussin M."/>
            <person name="Gibbons S.M."/>
            <person name="Avila-Pacheco J."/>
            <person name="Jiang X."/>
            <person name="Kearney S.M."/>
            <person name="Perrotta A.R."/>
            <person name="Berdy B."/>
            <person name="Zhao S."/>
            <person name="Lieberman T.D."/>
            <person name="Swanson P.K."/>
            <person name="Smith M."/>
            <person name="Roesemann S."/>
            <person name="Alexander J.E."/>
            <person name="Rich S.A."/>
            <person name="Livny J."/>
            <person name="Vlamakis H."/>
            <person name="Clish C."/>
            <person name="Bullock K."/>
            <person name="Deik A."/>
            <person name="Scott J."/>
            <person name="Pierce K.A."/>
            <person name="Xavier R.J."/>
            <person name="Alm E.J."/>
        </authorList>
    </citation>
    <scope>NUCLEOTIDE SEQUENCE</scope>
    <source>
        <strain evidence="7">BIOML-A260</strain>
    </source>
</reference>
<gene>
    <name evidence="7" type="primary">tatC</name>
    <name evidence="7" type="ORF">GKG27_26485</name>
</gene>
<dbReference type="HAMAP" id="MF_00902">
    <property type="entry name" value="TatC"/>
    <property type="match status" value="1"/>
</dbReference>
<feature type="region of interest" description="Disordered" evidence="5">
    <location>
        <begin position="1"/>
        <end position="36"/>
    </location>
</feature>
<dbReference type="GO" id="GO:0065002">
    <property type="term" value="P:intracellular protein transmembrane transport"/>
    <property type="evidence" value="ECO:0007669"/>
    <property type="project" value="TreeGrafter"/>
</dbReference>
<organism evidence="7">
    <name type="scientific">Escherichia coli</name>
    <dbReference type="NCBI Taxonomy" id="562"/>
    <lineage>
        <taxon>Bacteria</taxon>
        <taxon>Pseudomonadati</taxon>
        <taxon>Pseudomonadota</taxon>
        <taxon>Gammaproteobacteria</taxon>
        <taxon>Enterobacterales</taxon>
        <taxon>Enterobacteriaceae</taxon>
        <taxon>Escherichia</taxon>
    </lineage>
</organism>
<feature type="compositionally biased region" description="Polar residues" evidence="5">
    <location>
        <begin position="1"/>
        <end position="10"/>
    </location>
</feature>
<evidence type="ECO:0000313" key="7">
    <source>
        <dbReference type="EMBL" id="MSD82503.1"/>
    </source>
</evidence>
<dbReference type="InterPro" id="IPR002033">
    <property type="entry name" value="TatC"/>
</dbReference>
<dbReference type="NCBIfam" id="TIGR00945">
    <property type="entry name" value="tatC"/>
    <property type="match status" value="1"/>
</dbReference>
<dbReference type="GO" id="GO:0033281">
    <property type="term" value="C:TAT protein transport complex"/>
    <property type="evidence" value="ECO:0007669"/>
    <property type="project" value="TreeGrafter"/>
</dbReference>
<dbReference type="Pfam" id="PF00902">
    <property type="entry name" value="TatC"/>
    <property type="match status" value="1"/>
</dbReference>
<dbReference type="GO" id="GO:0009977">
    <property type="term" value="F:proton motive force dependent protein transmembrane transporter activity"/>
    <property type="evidence" value="ECO:0007669"/>
    <property type="project" value="TreeGrafter"/>
</dbReference>
<dbReference type="PANTHER" id="PTHR30371:SF0">
    <property type="entry name" value="SEC-INDEPENDENT PROTEIN TRANSLOCASE PROTEIN TATC, CHLOROPLASTIC-RELATED"/>
    <property type="match status" value="1"/>
</dbReference>
<evidence type="ECO:0000256" key="1">
    <source>
        <dbReference type="ARBA" id="ARBA00004141"/>
    </source>
</evidence>
<dbReference type="EMBL" id="WKYP01000248">
    <property type="protein sequence ID" value="MSD82503.1"/>
    <property type="molecule type" value="Genomic_DNA"/>
</dbReference>
<keyword evidence="3 6" id="KW-1133">Transmembrane helix</keyword>
<evidence type="ECO:0000256" key="2">
    <source>
        <dbReference type="ARBA" id="ARBA00022692"/>
    </source>
</evidence>
<accession>A0A6C9EHF7</accession>
<proteinExistence type="inferred from homology"/>
<name>A0A6C9EHF7_ECOLX</name>
<protein>
    <submittedName>
        <fullName evidence="7">Twin-arginine translocase subunit TatC</fullName>
    </submittedName>
</protein>
<comment type="subcellular location">
    <subcellularLocation>
        <location evidence="1">Membrane</location>
        <topology evidence="1">Multi-pass membrane protein</topology>
    </subcellularLocation>
</comment>
<dbReference type="PANTHER" id="PTHR30371">
    <property type="entry name" value="SEC-INDEPENDENT PROTEIN TRANSLOCASE PROTEIN TATC"/>
    <property type="match status" value="1"/>
</dbReference>
<dbReference type="GO" id="GO:0043953">
    <property type="term" value="P:protein transport by the Tat complex"/>
    <property type="evidence" value="ECO:0007669"/>
    <property type="project" value="TreeGrafter"/>
</dbReference>
<sequence length="325" mass="35794">SHEATQQASAGAQHPTRRWKRGVGSKSKTRKPRNPDAVMPLADHLVEFRKRFVRAIAGIIIMSIVGWMFSDQVFRILQQPFLTAAGQQQGLMSITFNGVVSAFNVKLEIAFFLGLTASCPWWSYQVWAFINPGLKRKERWTAVTFIGASVPLFLTGAGLAWYLLPQAVAILTGFAPANTATLLSADVYFDFILRMTVAFGLSFLLPVVMSALTMMNAVETRTWLKQWRLATVIAFIFAAVATPTGDPGTLCALALPIIAIYFAAIAVCAVYHHTQLWKVMRAAGEEPKLLKLLHKMRAALPFRAARKAKRTGKQEAPATITAEGE</sequence>
<feature type="compositionally biased region" description="Basic residues" evidence="5">
    <location>
        <begin position="15"/>
        <end position="32"/>
    </location>
</feature>
<evidence type="ECO:0000256" key="5">
    <source>
        <dbReference type="SAM" id="MobiDB-lite"/>
    </source>
</evidence>
<feature type="transmembrane region" description="Helical" evidence="6">
    <location>
        <begin position="250"/>
        <end position="271"/>
    </location>
</feature>
<dbReference type="AlphaFoldDB" id="A0A6C9EHF7"/>
<evidence type="ECO:0000256" key="4">
    <source>
        <dbReference type="ARBA" id="ARBA00023136"/>
    </source>
</evidence>
<feature type="transmembrane region" description="Helical" evidence="6">
    <location>
        <begin position="109"/>
        <end position="130"/>
    </location>
</feature>
<feature type="transmembrane region" description="Helical" evidence="6">
    <location>
        <begin position="191"/>
        <end position="215"/>
    </location>
</feature>
<dbReference type="PRINTS" id="PR01840">
    <property type="entry name" value="TATCFAMILY"/>
</dbReference>
<evidence type="ECO:0000256" key="3">
    <source>
        <dbReference type="ARBA" id="ARBA00022989"/>
    </source>
</evidence>
<feature type="non-terminal residue" evidence="7">
    <location>
        <position position="1"/>
    </location>
</feature>